<dbReference type="AlphaFoldDB" id="A0A7H8TJ75"/>
<feature type="region of interest" description="Disordered" evidence="1">
    <location>
        <begin position="180"/>
        <end position="234"/>
    </location>
</feature>
<organism evidence="2 3">
    <name type="scientific">Streptomyces chartreusis</name>
    <dbReference type="NCBI Taxonomy" id="1969"/>
    <lineage>
        <taxon>Bacteria</taxon>
        <taxon>Bacillati</taxon>
        <taxon>Actinomycetota</taxon>
        <taxon>Actinomycetes</taxon>
        <taxon>Kitasatosporales</taxon>
        <taxon>Streptomycetaceae</taxon>
        <taxon>Streptomyces</taxon>
    </lineage>
</organism>
<dbReference type="Proteomes" id="UP000509418">
    <property type="component" value="Chromosome"/>
</dbReference>
<evidence type="ECO:0000256" key="1">
    <source>
        <dbReference type="SAM" id="MobiDB-lite"/>
    </source>
</evidence>
<evidence type="ECO:0008006" key="4">
    <source>
        <dbReference type="Google" id="ProtNLM"/>
    </source>
</evidence>
<feature type="compositionally biased region" description="Basic and acidic residues" evidence="1">
    <location>
        <begin position="1"/>
        <end position="11"/>
    </location>
</feature>
<protein>
    <recommendedName>
        <fullName evidence="4">DUF5666 domain-containing protein</fullName>
    </recommendedName>
</protein>
<feature type="region of interest" description="Disordered" evidence="1">
    <location>
        <begin position="1"/>
        <end position="28"/>
    </location>
</feature>
<accession>A0A7H8TJ75</accession>
<feature type="compositionally biased region" description="Gly residues" evidence="1">
    <location>
        <begin position="80"/>
        <end position="90"/>
    </location>
</feature>
<keyword evidence="3" id="KW-1185">Reference proteome</keyword>
<evidence type="ECO:0000313" key="2">
    <source>
        <dbReference type="EMBL" id="QKZ23539.1"/>
    </source>
</evidence>
<feature type="compositionally biased region" description="Low complexity" evidence="1">
    <location>
        <begin position="47"/>
        <end position="65"/>
    </location>
</feature>
<feature type="region of interest" description="Disordered" evidence="1">
    <location>
        <begin position="139"/>
        <end position="158"/>
    </location>
</feature>
<feature type="compositionally biased region" description="Low complexity" evidence="1">
    <location>
        <begin position="215"/>
        <end position="234"/>
    </location>
</feature>
<dbReference type="EMBL" id="CP056041">
    <property type="protein sequence ID" value="QKZ23539.1"/>
    <property type="molecule type" value="Genomic_DNA"/>
</dbReference>
<feature type="compositionally biased region" description="Basic and acidic residues" evidence="1">
    <location>
        <begin position="183"/>
        <end position="214"/>
    </location>
</feature>
<gene>
    <name evidence="2" type="ORF">HUT05_42980</name>
</gene>
<reference evidence="2 3" key="1">
    <citation type="submission" date="2020-06" db="EMBL/GenBank/DDBJ databases">
        <title>Genome mining for natural products.</title>
        <authorList>
            <person name="Zhang B."/>
            <person name="Shi J."/>
            <person name="Ge H."/>
        </authorList>
    </citation>
    <scope>NUCLEOTIDE SEQUENCE [LARGE SCALE GENOMIC DNA]</scope>
    <source>
        <strain evidence="2 3">NA02069</strain>
    </source>
</reference>
<evidence type="ECO:0000313" key="3">
    <source>
        <dbReference type="Proteomes" id="UP000509418"/>
    </source>
</evidence>
<proteinExistence type="predicted"/>
<sequence>MTHDPEREHPRGAAPRGPWRRRSGRAKAVTAAATVAALTLGGTVAYAATSSGSGDGASPSASGPASPSPGTPGERHGPGMRFGLGGGGVHGESTVKDRESGEWVVRIWQRGTVEKVDGDRVTVKSEDGAEWTWTVGSDTAVRHDGDKGSGTGDLKNGDDIFVVGTRADDDTRTADRVLAGNWKEWKQGKGEGKDRDRGPGDWRGKFPGPRHWDRPGSGPSDGPSDGPSHSDATT</sequence>
<name>A0A7H8TJ75_STRCX</name>
<dbReference type="RefSeq" id="WP_176578256.1">
    <property type="nucleotide sequence ID" value="NZ_CBDRGH010000026.1"/>
</dbReference>
<feature type="region of interest" description="Disordered" evidence="1">
    <location>
        <begin position="47"/>
        <end position="100"/>
    </location>
</feature>